<dbReference type="Proteomes" id="UP000694541">
    <property type="component" value="Unplaced"/>
</dbReference>
<sequence>SAQSQAWQRAAAPSRDTKANSWAVTLFSPYFWGQQEGPHQQSLLCSRQRQPGIQPTLAMPQGGRPSPGRTSATSQRQKQREQAAACTGTAASNASAIYFWCPRGTWQHSGWAEWGGPGEG</sequence>
<organism evidence="2 3">
    <name type="scientific">Accipiter nisus</name>
    <name type="common">Eurasian sparrowhawk</name>
    <dbReference type="NCBI Taxonomy" id="211598"/>
    <lineage>
        <taxon>Eukaryota</taxon>
        <taxon>Metazoa</taxon>
        <taxon>Chordata</taxon>
        <taxon>Craniata</taxon>
        <taxon>Vertebrata</taxon>
        <taxon>Euteleostomi</taxon>
        <taxon>Archelosauria</taxon>
        <taxon>Archosauria</taxon>
        <taxon>Dinosauria</taxon>
        <taxon>Saurischia</taxon>
        <taxon>Theropoda</taxon>
        <taxon>Coelurosauria</taxon>
        <taxon>Aves</taxon>
        <taxon>Neognathae</taxon>
        <taxon>Neoaves</taxon>
        <taxon>Telluraves</taxon>
        <taxon>Accipitrimorphae</taxon>
        <taxon>Accipitriformes</taxon>
        <taxon>Accipitridae</taxon>
        <taxon>Accipitrinae</taxon>
        <taxon>Accipiter</taxon>
    </lineage>
</organism>
<accession>A0A8B9M348</accession>
<evidence type="ECO:0000256" key="1">
    <source>
        <dbReference type="SAM" id="MobiDB-lite"/>
    </source>
</evidence>
<protein>
    <submittedName>
        <fullName evidence="2">Uncharacterized protein</fullName>
    </submittedName>
</protein>
<dbReference type="AlphaFoldDB" id="A0A8B9M348"/>
<evidence type="ECO:0000313" key="2">
    <source>
        <dbReference type="Ensembl" id="ENSANIP00000002003.1"/>
    </source>
</evidence>
<feature type="region of interest" description="Disordered" evidence="1">
    <location>
        <begin position="39"/>
        <end position="87"/>
    </location>
</feature>
<keyword evidence="3" id="KW-1185">Reference proteome</keyword>
<proteinExistence type="predicted"/>
<dbReference type="Ensembl" id="ENSANIT00000002064.1">
    <property type="protein sequence ID" value="ENSANIP00000002003.1"/>
    <property type="gene ID" value="ENSANIG00000001430.1"/>
</dbReference>
<evidence type="ECO:0000313" key="3">
    <source>
        <dbReference type="Proteomes" id="UP000694541"/>
    </source>
</evidence>
<feature type="compositionally biased region" description="Polar residues" evidence="1">
    <location>
        <begin position="39"/>
        <end position="53"/>
    </location>
</feature>
<reference evidence="2" key="2">
    <citation type="submission" date="2025-09" db="UniProtKB">
        <authorList>
            <consortium name="Ensembl"/>
        </authorList>
    </citation>
    <scope>IDENTIFICATION</scope>
</reference>
<reference evidence="2" key="1">
    <citation type="submission" date="2025-08" db="UniProtKB">
        <authorList>
            <consortium name="Ensembl"/>
        </authorList>
    </citation>
    <scope>IDENTIFICATION</scope>
</reference>
<name>A0A8B9M348_9AVES</name>